<dbReference type="EMBL" id="LNQE01001895">
    <property type="protein sequence ID" value="KUG03073.1"/>
    <property type="molecule type" value="Genomic_DNA"/>
</dbReference>
<dbReference type="SUPFAM" id="SSF52540">
    <property type="entry name" value="P-loop containing nucleoside triphosphate hydrolases"/>
    <property type="match status" value="1"/>
</dbReference>
<evidence type="ECO:0000256" key="2">
    <source>
        <dbReference type="ARBA" id="ARBA00022741"/>
    </source>
</evidence>
<dbReference type="InterPro" id="IPR003395">
    <property type="entry name" value="RecF/RecN/SMC_N"/>
</dbReference>
<dbReference type="GO" id="GO:0005694">
    <property type="term" value="C:chromosome"/>
    <property type="evidence" value="ECO:0007669"/>
    <property type="project" value="InterPro"/>
</dbReference>
<evidence type="ECO:0000313" key="8">
    <source>
        <dbReference type="EMBL" id="KUG03073.1"/>
    </source>
</evidence>
<evidence type="ECO:0000256" key="5">
    <source>
        <dbReference type="ARBA" id="ARBA00023125"/>
    </source>
</evidence>
<dbReference type="GO" id="GO:0003677">
    <property type="term" value="F:DNA binding"/>
    <property type="evidence" value="ECO:0007669"/>
    <property type="project" value="UniProtKB-KW"/>
</dbReference>
<feature type="coiled-coil region" evidence="6">
    <location>
        <begin position="698"/>
        <end position="942"/>
    </location>
</feature>
<dbReference type="Pfam" id="PF06470">
    <property type="entry name" value="SMC_hinge"/>
    <property type="match status" value="1"/>
</dbReference>
<dbReference type="GO" id="GO:0005524">
    <property type="term" value="F:ATP binding"/>
    <property type="evidence" value="ECO:0007669"/>
    <property type="project" value="UniProtKB-KW"/>
</dbReference>
<dbReference type="InterPro" id="IPR036277">
    <property type="entry name" value="SMC_hinge_sf"/>
</dbReference>
<feature type="coiled-coil region" evidence="6">
    <location>
        <begin position="188"/>
        <end position="317"/>
    </location>
</feature>
<dbReference type="PIRSF" id="PIRSF005719">
    <property type="entry name" value="SMC"/>
    <property type="match status" value="1"/>
</dbReference>
<comment type="caution">
    <text evidence="8">The sequence shown here is derived from an EMBL/GenBank/DDBJ whole genome shotgun (WGS) entry which is preliminary data.</text>
</comment>
<dbReference type="GO" id="GO:0007062">
    <property type="term" value="P:sister chromatid cohesion"/>
    <property type="evidence" value="ECO:0007669"/>
    <property type="project" value="InterPro"/>
</dbReference>
<dbReference type="PANTHER" id="PTHR43977">
    <property type="entry name" value="STRUCTURAL MAINTENANCE OF CHROMOSOMES PROTEIN 3"/>
    <property type="match status" value="1"/>
</dbReference>
<dbReference type="SUPFAM" id="SSF75553">
    <property type="entry name" value="Smc hinge domain"/>
    <property type="match status" value="1"/>
</dbReference>
<keyword evidence="1" id="KW-0963">Cytoplasm</keyword>
<dbReference type="InterPro" id="IPR010935">
    <property type="entry name" value="SMC_hinge"/>
</dbReference>
<dbReference type="GO" id="GO:0030261">
    <property type="term" value="P:chromosome condensation"/>
    <property type="evidence" value="ECO:0007669"/>
    <property type="project" value="InterPro"/>
</dbReference>
<evidence type="ECO:0000256" key="3">
    <source>
        <dbReference type="ARBA" id="ARBA00022840"/>
    </source>
</evidence>
<gene>
    <name evidence="8" type="ORF">ASZ90_019534</name>
</gene>
<keyword evidence="2" id="KW-0547">Nucleotide-binding</keyword>
<proteinExistence type="inferred from homology"/>
<accession>A0A0W8E3T7</accession>
<reference evidence="8" key="1">
    <citation type="journal article" date="2015" name="Proc. Natl. Acad. Sci. U.S.A.">
        <title>Networks of energetic and metabolic interactions define dynamics in microbial communities.</title>
        <authorList>
            <person name="Embree M."/>
            <person name="Liu J.K."/>
            <person name="Al-Bassam M.M."/>
            <person name="Zengler K."/>
        </authorList>
    </citation>
    <scope>NUCLEOTIDE SEQUENCE</scope>
</reference>
<feature type="domain" description="SMC hinge" evidence="7">
    <location>
        <begin position="523"/>
        <end position="642"/>
    </location>
</feature>
<feature type="coiled-coil region" evidence="6">
    <location>
        <begin position="398"/>
        <end position="474"/>
    </location>
</feature>
<protein>
    <submittedName>
        <fullName evidence="8">Chromosome partition protein smc</fullName>
    </submittedName>
</protein>
<evidence type="ECO:0000256" key="4">
    <source>
        <dbReference type="ARBA" id="ARBA00023054"/>
    </source>
</evidence>
<evidence type="ECO:0000256" key="1">
    <source>
        <dbReference type="ARBA" id="ARBA00022490"/>
    </source>
</evidence>
<keyword evidence="4 6" id="KW-0175">Coiled coil</keyword>
<dbReference type="InterPro" id="IPR024704">
    <property type="entry name" value="SMC"/>
</dbReference>
<dbReference type="NCBIfam" id="TIGR02168">
    <property type="entry name" value="SMC_prok_B"/>
    <property type="match status" value="1"/>
</dbReference>
<dbReference type="Gene3D" id="3.40.50.300">
    <property type="entry name" value="P-loop containing nucleotide triphosphate hydrolases"/>
    <property type="match status" value="2"/>
</dbReference>
<organism evidence="8">
    <name type="scientific">hydrocarbon metagenome</name>
    <dbReference type="NCBI Taxonomy" id="938273"/>
    <lineage>
        <taxon>unclassified sequences</taxon>
        <taxon>metagenomes</taxon>
        <taxon>ecological metagenomes</taxon>
    </lineage>
</organism>
<dbReference type="Gene3D" id="1.20.1060.20">
    <property type="match status" value="1"/>
</dbReference>
<dbReference type="AlphaFoldDB" id="A0A0W8E3T7"/>
<dbReference type="InterPro" id="IPR011890">
    <property type="entry name" value="SMC_prok"/>
</dbReference>
<name>A0A0W8E3T7_9ZZZZ</name>
<keyword evidence="5" id="KW-0238">DNA-binding</keyword>
<evidence type="ECO:0000256" key="6">
    <source>
        <dbReference type="SAM" id="Coils"/>
    </source>
</evidence>
<dbReference type="Pfam" id="PF02463">
    <property type="entry name" value="SMC_N"/>
    <property type="match status" value="1"/>
</dbReference>
<dbReference type="HAMAP" id="MF_01894">
    <property type="entry name" value="Smc_prok"/>
    <property type="match status" value="1"/>
</dbReference>
<dbReference type="SMART" id="SM00968">
    <property type="entry name" value="SMC_hinge"/>
    <property type="match status" value="1"/>
</dbReference>
<dbReference type="InterPro" id="IPR027417">
    <property type="entry name" value="P-loop_NTPase"/>
</dbReference>
<dbReference type="Gene3D" id="3.30.70.1620">
    <property type="match status" value="1"/>
</dbReference>
<evidence type="ECO:0000259" key="7">
    <source>
        <dbReference type="SMART" id="SM00968"/>
    </source>
</evidence>
<keyword evidence="3" id="KW-0067">ATP-binding</keyword>
<dbReference type="Gene3D" id="6.10.140.1720">
    <property type="match status" value="1"/>
</dbReference>
<dbReference type="GO" id="GO:0016887">
    <property type="term" value="F:ATP hydrolysis activity"/>
    <property type="evidence" value="ECO:0007669"/>
    <property type="project" value="InterPro"/>
</dbReference>
<sequence>MYLKRMDIKGFKTFADSTEVLLQPGINMIVGPNGCGKSNIVDAIRWCLGESNVRNLRGHRGEDVIFNGTDDKRAQGMAFVELSIDNGDQALPVDYNEITISRKLFRSGESEFYINKSRVRMKDIASMFTGTGLGKKGYSIISQGELEQVLNGQPLDRRFILEEASGIIKYRHQRDEVRTRLTNTGNDLTRLRDILTELKQRRDELENKAERARRHISFNTEKRQMEEDILRFEIYKMHQDLVKKNEALLDKKEGIEDLRRQVQEKEDTIAREEIKLLDYREMINSLRDDRHETDNRLSALENEIRLSEERIKNYAERAAAAVEDEDKYQTMLQKINEDLKARLADYEGQKNNFMVLTDNFEQLNLQILALEDSMQDSMQHFEEKKSRIFERMQEESRINNKVLEVEESQRKLREKKERTEILSSDLRVKINQKEAMLNNMEQEKKQFGKEIGELGRNLEKIENSKQELEGLQKANAVQYALLSEDELKIDKKLLLIDDMERNMEGYSRGVKAVLEAAEKGRLSGIRGLVGEVIDVPVGLETAIETALGRRMENIIVKNSESARQAIEYLKKTRLGRLTFLPLDILLSSPVPPDIKESLSRLDGVLGLASDLIQYQQEYKKAVRYLLGRVLLVKDMETGIKVFKSTSFPLQIVTLDGELINVSGAMTGGSYDKRRETPLQRKKEKKNLLEQQTQVKLSLLQNRQESEDINRELDKVQKQVETQKNALMEKEFRFEIIDKQASQTNDDVQNDRKEWEASIERLVRLETSYEELLLEMEDLQMKKDSIHSSSESESEELEELKEKIDVYKRNYEVNKERLLSYQEQIDSKKRELESIEKNITQFKQVESSYQQSRLEAAELKSRLADLDRSETDKMAVTRIKISEEKQALSLIQDQIAAQQEEEKQCSMKISSIRQEISPLRQNMIQLENNSRNTEIGLARLETEFEAMKSRWRQEYDKQLDDIGEPQTNASQIRDFRQRVELLSNQLEEIGPVDLESIGEFEAINERFGFINQQYEDLLTARDSLNNLLQETEKLMSREFTDFMRIADQSFAHTFQDIFGGGEACLRMEQGKDRLEAGLDIEVKLPGKKTQSLNLLSGGERALTCIAFIFSLLRLKPAPFCILDEIDASLDETNLIRFSEFLKKMAQEMQYIIITHRQSTIESGENIYGVTMSEKGVSKVLTLNIKQEESRAG</sequence>